<evidence type="ECO:0000313" key="9">
    <source>
        <dbReference type="Proteomes" id="UP001642464"/>
    </source>
</evidence>
<feature type="region of interest" description="Disordered" evidence="5">
    <location>
        <begin position="645"/>
        <end position="709"/>
    </location>
</feature>
<evidence type="ECO:0000256" key="2">
    <source>
        <dbReference type="ARBA" id="ARBA00022692"/>
    </source>
</evidence>
<sequence length="857" mass="92116">MTRPGTPPLVVLQGNAQESHDHPLTPLLKIETERDFSRSFAEKQEAKPRWPAARSLVTCGGKQQGCRETTWNLIKQTFPVVEWLPKYDFRGSLLRDVLVGVTLGFVIAPKAMAHALLAELSPIHGIYTAFFSTLVYGSMGMSKWLSLGTCALPALLFGEALLATNLETQEELDQVGSMLTLYIGIWTFVMLALRLDKLVVLIPPAVLAAFTTTAAFLIGTTQVKYLLGVSVKASGFVQTYVEIFKHISETNVATVIFSGICMTVLVLSKKATARWGRRRGIPDPGAMVAVLLSIGAEALFKLEENYGIEVAGTTPSGMPPFKLPWVHISDGSIHSMFAFEGLIIAVLNFVLAVAIAKNFARRSKSELRVSQELKALGAVNAVGSFFGAQVAGGSFSGSAIIASLQATSMLHNFVNSFVMMLILVVLTPMIELLPKATLACIIIAALPTLVNFERPKELAAVKTDDFVLWVGTFLITLFGGVQWGIICGAALALAALIRRNIGSDCTELGVLPGTTIYRSLERFPDAERIDGISMYRLDASLSFANFERFSELLEAAIADVVAKRAARDSAPVSGDLDTIILSCEAVNDIDTAAIDMLCRFAAACEKNEIRLLFSGWKSPVRRTLYAANRQFMRSASGSAVAVQASQKNGAQAEPVESASSSCDSTSLKEDKPSLDVPASPSSPATKPSIVDLEMGNLGGEDDTESVSQEVTVQIPAPLDPEQWFLNLHDAVIRSLEGSDGRSFESSLSATSSSAFSGPQGSPSGAGEVFGAGGELTLTLGADAFGEIVRTPSPSRRGVDTETVEWPKMSAQHQQQSDRKKRTNSTPMTSTTEVSPNGEVHSWNYASNKQLDQKEAKK</sequence>
<comment type="subcellular location">
    <subcellularLocation>
        <location evidence="1">Membrane</location>
        <topology evidence="1">Multi-pass membrane protein</topology>
    </subcellularLocation>
</comment>
<feature type="transmembrane region" description="Helical" evidence="6">
    <location>
        <begin position="413"/>
        <end position="430"/>
    </location>
</feature>
<evidence type="ECO:0000313" key="8">
    <source>
        <dbReference type="EMBL" id="CAK9019584.1"/>
    </source>
</evidence>
<feature type="domain" description="STAS" evidence="7">
    <location>
        <begin position="522"/>
        <end position="624"/>
    </location>
</feature>
<dbReference type="EMBL" id="CAXAMM010009152">
    <property type="protein sequence ID" value="CAK9019584.1"/>
    <property type="molecule type" value="Genomic_DNA"/>
</dbReference>
<feature type="region of interest" description="Disordered" evidence="5">
    <location>
        <begin position="740"/>
        <end position="769"/>
    </location>
</feature>
<feature type="compositionally biased region" description="Low complexity" evidence="5">
    <location>
        <begin position="743"/>
        <end position="756"/>
    </location>
</feature>
<evidence type="ECO:0000259" key="7">
    <source>
        <dbReference type="PROSITE" id="PS50801"/>
    </source>
</evidence>
<keyword evidence="9" id="KW-1185">Reference proteome</keyword>
<feature type="transmembrane region" description="Helical" evidence="6">
    <location>
        <begin position="115"/>
        <end position="137"/>
    </location>
</feature>
<feature type="transmembrane region" description="Helical" evidence="6">
    <location>
        <begin position="175"/>
        <end position="193"/>
    </location>
</feature>
<keyword evidence="2 6" id="KW-0812">Transmembrane</keyword>
<feature type="transmembrane region" description="Helical" evidence="6">
    <location>
        <begin position="466"/>
        <end position="497"/>
    </location>
</feature>
<dbReference type="InterPro" id="IPR011547">
    <property type="entry name" value="SLC26A/SulP_dom"/>
</dbReference>
<keyword evidence="4 6" id="KW-0472">Membrane</keyword>
<evidence type="ECO:0000256" key="5">
    <source>
        <dbReference type="SAM" id="MobiDB-lite"/>
    </source>
</evidence>
<organism evidence="8 9">
    <name type="scientific">Durusdinium trenchii</name>
    <dbReference type="NCBI Taxonomy" id="1381693"/>
    <lineage>
        <taxon>Eukaryota</taxon>
        <taxon>Sar</taxon>
        <taxon>Alveolata</taxon>
        <taxon>Dinophyceae</taxon>
        <taxon>Suessiales</taxon>
        <taxon>Symbiodiniaceae</taxon>
        <taxon>Durusdinium</taxon>
    </lineage>
</organism>
<evidence type="ECO:0000256" key="6">
    <source>
        <dbReference type="SAM" id="Phobius"/>
    </source>
</evidence>
<feature type="transmembrane region" description="Helical" evidence="6">
    <location>
        <begin position="247"/>
        <end position="268"/>
    </location>
</feature>
<feature type="transmembrane region" description="Helical" evidence="6">
    <location>
        <begin position="333"/>
        <end position="356"/>
    </location>
</feature>
<feature type="transmembrane region" description="Helical" evidence="6">
    <location>
        <begin position="436"/>
        <end position="454"/>
    </location>
</feature>
<feature type="region of interest" description="Disordered" evidence="5">
    <location>
        <begin position="786"/>
        <end position="857"/>
    </location>
</feature>
<dbReference type="Gene3D" id="3.30.750.24">
    <property type="entry name" value="STAS domain"/>
    <property type="match status" value="1"/>
</dbReference>
<feature type="compositionally biased region" description="Polar residues" evidence="5">
    <location>
        <begin position="823"/>
        <end position="834"/>
    </location>
</feature>
<dbReference type="InterPro" id="IPR036513">
    <property type="entry name" value="STAS_dom_sf"/>
</dbReference>
<evidence type="ECO:0000256" key="4">
    <source>
        <dbReference type="ARBA" id="ARBA00023136"/>
    </source>
</evidence>
<feature type="compositionally biased region" description="Low complexity" evidence="5">
    <location>
        <begin position="677"/>
        <end position="688"/>
    </location>
</feature>
<evidence type="ECO:0000256" key="1">
    <source>
        <dbReference type="ARBA" id="ARBA00004141"/>
    </source>
</evidence>
<proteinExistence type="predicted"/>
<keyword evidence="3 6" id="KW-1133">Transmembrane helix</keyword>
<dbReference type="PANTHER" id="PTHR11814">
    <property type="entry name" value="SULFATE TRANSPORTER"/>
    <property type="match status" value="1"/>
</dbReference>
<gene>
    <name evidence="8" type="ORF">SCF082_LOCUS14578</name>
</gene>
<dbReference type="InterPro" id="IPR001902">
    <property type="entry name" value="SLC26A/SulP_fam"/>
</dbReference>
<accession>A0ABP0K064</accession>
<dbReference type="InterPro" id="IPR002645">
    <property type="entry name" value="STAS_dom"/>
</dbReference>
<feature type="transmembrane region" description="Helical" evidence="6">
    <location>
        <begin position="144"/>
        <end position="163"/>
    </location>
</feature>
<dbReference type="PROSITE" id="PS50801">
    <property type="entry name" value="STAS"/>
    <property type="match status" value="1"/>
</dbReference>
<dbReference type="Pfam" id="PF00916">
    <property type="entry name" value="Sulfate_transp"/>
    <property type="match status" value="1"/>
</dbReference>
<dbReference type="SUPFAM" id="SSF52091">
    <property type="entry name" value="SpoIIaa-like"/>
    <property type="match status" value="1"/>
</dbReference>
<reference evidence="8 9" key="1">
    <citation type="submission" date="2024-02" db="EMBL/GenBank/DDBJ databases">
        <authorList>
            <person name="Chen Y."/>
            <person name="Shah S."/>
            <person name="Dougan E. K."/>
            <person name="Thang M."/>
            <person name="Chan C."/>
        </authorList>
    </citation>
    <scope>NUCLEOTIDE SEQUENCE [LARGE SCALE GENOMIC DNA]</scope>
</reference>
<protein>
    <submittedName>
        <fullName evidence="8">Chloroplastic (AST82)</fullName>
    </submittedName>
</protein>
<feature type="transmembrane region" description="Helical" evidence="6">
    <location>
        <begin position="205"/>
        <end position="227"/>
    </location>
</feature>
<dbReference type="Pfam" id="PF01740">
    <property type="entry name" value="STAS"/>
    <property type="match status" value="1"/>
</dbReference>
<evidence type="ECO:0000256" key="3">
    <source>
        <dbReference type="ARBA" id="ARBA00022989"/>
    </source>
</evidence>
<dbReference type="Proteomes" id="UP001642464">
    <property type="component" value="Unassembled WGS sequence"/>
</dbReference>
<comment type="caution">
    <text evidence="8">The sequence shown here is derived from an EMBL/GenBank/DDBJ whole genome shotgun (WGS) entry which is preliminary data.</text>
</comment>
<name>A0ABP0K064_9DINO</name>
<dbReference type="CDD" id="cd07042">
    <property type="entry name" value="STAS_SulP_like_sulfate_transporter"/>
    <property type="match status" value="1"/>
</dbReference>